<dbReference type="PANTHER" id="PTHR14286">
    <property type="entry name" value="GENE, 49355-RELATED"/>
    <property type="match status" value="1"/>
</dbReference>
<dbReference type="AlphaFoldDB" id="A0A9D4H8P9"/>
<gene>
    <name evidence="2" type="ORF">DPMN_129244</name>
</gene>
<reference evidence="2" key="2">
    <citation type="submission" date="2020-11" db="EMBL/GenBank/DDBJ databases">
        <authorList>
            <person name="McCartney M.A."/>
            <person name="Auch B."/>
            <person name="Kono T."/>
            <person name="Mallez S."/>
            <person name="Becker A."/>
            <person name="Gohl D.M."/>
            <person name="Silverstein K.A.T."/>
            <person name="Koren S."/>
            <person name="Bechman K.B."/>
            <person name="Herman A."/>
            <person name="Abrahante J.E."/>
            <person name="Garbe J."/>
        </authorList>
    </citation>
    <scope>NUCLEOTIDE SEQUENCE</scope>
    <source>
        <strain evidence="2">Duluth1</strain>
        <tissue evidence="2">Whole animal</tissue>
    </source>
</reference>
<feature type="region of interest" description="Disordered" evidence="1">
    <location>
        <begin position="106"/>
        <end position="152"/>
    </location>
</feature>
<name>A0A9D4H8P9_DREPO</name>
<sequence length="152" mass="17579">METCLAHWNDREMQLVRLHEEILSKREALLNCSISYHQSQELRSKQLTVTSEEAYIRKHTLLQDIRKSQTEVFESLNSAPSPRFMTLQKNYWAMVRSQVPMWEQDLGIVPAPTSTRSAPTPRGGHSRRRKAASQQSSLPSRRKPSPRHAQKS</sequence>
<accession>A0A9D4H8P9</accession>
<reference evidence="2" key="1">
    <citation type="journal article" date="2019" name="bioRxiv">
        <title>The Genome of the Zebra Mussel, Dreissena polymorpha: A Resource for Invasive Species Research.</title>
        <authorList>
            <person name="McCartney M.A."/>
            <person name="Auch B."/>
            <person name="Kono T."/>
            <person name="Mallez S."/>
            <person name="Zhang Y."/>
            <person name="Obille A."/>
            <person name="Becker A."/>
            <person name="Abrahante J.E."/>
            <person name="Garbe J."/>
            <person name="Badalamenti J.P."/>
            <person name="Herman A."/>
            <person name="Mangelson H."/>
            <person name="Liachko I."/>
            <person name="Sullivan S."/>
            <person name="Sone E.D."/>
            <person name="Koren S."/>
            <person name="Silverstein K.A.T."/>
            <person name="Beckman K.B."/>
            <person name="Gohl D.M."/>
        </authorList>
    </citation>
    <scope>NUCLEOTIDE SEQUENCE</scope>
    <source>
        <strain evidence="2">Duluth1</strain>
        <tissue evidence="2">Whole animal</tissue>
    </source>
</reference>
<dbReference type="OrthoDB" id="9871079at2759"/>
<dbReference type="Pfam" id="PF15134">
    <property type="entry name" value="CEP15-like"/>
    <property type="match status" value="1"/>
</dbReference>
<dbReference type="EMBL" id="JAIWYP010000005">
    <property type="protein sequence ID" value="KAH3827312.1"/>
    <property type="molecule type" value="Genomic_DNA"/>
</dbReference>
<evidence type="ECO:0000256" key="1">
    <source>
        <dbReference type="SAM" id="MobiDB-lite"/>
    </source>
</evidence>
<dbReference type="Proteomes" id="UP000828390">
    <property type="component" value="Unassembled WGS sequence"/>
</dbReference>
<dbReference type="InterPro" id="IPR028006">
    <property type="entry name" value="CEP15-like"/>
</dbReference>
<keyword evidence="3" id="KW-1185">Reference proteome</keyword>
<evidence type="ECO:0000313" key="2">
    <source>
        <dbReference type="EMBL" id="KAH3827312.1"/>
    </source>
</evidence>
<comment type="caution">
    <text evidence="2">The sequence shown here is derived from an EMBL/GenBank/DDBJ whole genome shotgun (WGS) entry which is preliminary data.</text>
</comment>
<feature type="compositionally biased region" description="Low complexity" evidence="1">
    <location>
        <begin position="110"/>
        <end position="122"/>
    </location>
</feature>
<feature type="compositionally biased region" description="Basic residues" evidence="1">
    <location>
        <begin position="140"/>
        <end position="152"/>
    </location>
</feature>
<proteinExistence type="predicted"/>
<protein>
    <submittedName>
        <fullName evidence="2">Uncharacterized protein</fullName>
    </submittedName>
</protein>
<evidence type="ECO:0000313" key="3">
    <source>
        <dbReference type="Proteomes" id="UP000828390"/>
    </source>
</evidence>
<organism evidence="2 3">
    <name type="scientific">Dreissena polymorpha</name>
    <name type="common">Zebra mussel</name>
    <name type="synonym">Mytilus polymorpha</name>
    <dbReference type="NCBI Taxonomy" id="45954"/>
    <lineage>
        <taxon>Eukaryota</taxon>
        <taxon>Metazoa</taxon>
        <taxon>Spiralia</taxon>
        <taxon>Lophotrochozoa</taxon>
        <taxon>Mollusca</taxon>
        <taxon>Bivalvia</taxon>
        <taxon>Autobranchia</taxon>
        <taxon>Heteroconchia</taxon>
        <taxon>Euheterodonta</taxon>
        <taxon>Imparidentia</taxon>
        <taxon>Neoheterodontei</taxon>
        <taxon>Myida</taxon>
        <taxon>Dreissenoidea</taxon>
        <taxon>Dreissenidae</taxon>
        <taxon>Dreissena</taxon>
    </lineage>
</organism>
<dbReference type="PANTHER" id="PTHR14286:SF2">
    <property type="entry name" value="CENTROSOMAL PROTEIN 15 KDA"/>
    <property type="match status" value="1"/>
</dbReference>